<evidence type="ECO:0000256" key="2">
    <source>
        <dbReference type="ARBA" id="ARBA00023125"/>
    </source>
</evidence>
<dbReference type="GO" id="GO:0043565">
    <property type="term" value="F:sequence-specific DNA binding"/>
    <property type="evidence" value="ECO:0007669"/>
    <property type="project" value="InterPro"/>
</dbReference>
<dbReference type="Proteomes" id="UP000235015">
    <property type="component" value="Unassembled WGS sequence"/>
</dbReference>
<feature type="domain" description="DNA binding HTH" evidence="4">
    <location>
        <begin position="55"/>
        <end position="93"/>
    </location>
</feature>
<organism evidence="5 6">
    <name type="scientific">Sedimenticola selenatireducens</name>
    <dbReference type="NCBI Taxonomy" id="191960"/>
    <lineage>
        <taxon>Bacteria</taxon>
        <taxon>Pseudomonadati</taxon>
        <taxon>Pseudomonadota</taxon>
        <taxon>Gammaproteobacteria</taxon>
        <taxon>Chromatiales</taxon>
        <taxon>Sedimenticolaceae</taxon>
        <taxon>Sedimenticola</taxon>
    </lineage>
</organism>
<dbReference type="InterPro" id="IPR002197">
    <property type="entry name" value="HTH_Fis"/>
</dbReference>
<evidence type="ECO:0000256" key="1">
    <source>
        <dbReference type="ARBA" id="ARBA00008559"/>
    </source>
</evidence>
<dbReference type="InterPro" id="IPR005412">
    <property type="entry name" value="Fis_DNA-bd"/>
</dbReference>
<proteinExistence type="inferred from homology"/>
<dbReference type="Pfam" id="PF02954">
    <property type="entry name" value="HTH_8"/>
    <property type="match status" value="1"/>
</dbReference>
<dbReference type="InterPro" id="IPR050207">
    <property type="entry name" value="Trans_regulatory_Fis"/>
</dbReference>
<dbReference type="PRINTS" id="PR01590">
    <property type="entry name" value="HTHFIS"/>
</dbReference>
<evidence type="ECO:0000313" key="5">
    <source>
        <dbReference type="EMBL" id="PLX60489.1"/>
    </source>
</evidence>
<dbReference type="RefSeq" id="WP_029134749.1">
    <property type="nucleotide sequence ID" value="NZ_CAXXYC010000004.1"/>
</dbReference>
<dbReference type="PANTHER" id="PTHR47918:SF1">
    <property type="entry name" value="DNA-BINDING PROTEIN FIS"/>
    <property type="match status" value="1"/>
</dbReference>
<dbReference type="STRING" id="1111735.GCA_000428045_01477"/>
<comment type="similarity">
    <text evidence="1">Belongs to the transcriptional regulatory Fis family.</text>
</comment>
<evidence type="ECO:0000259" key="4">
    <source>
        <dbReference type="Pfam" id="PF02954"/>
    </source>
</evidence>
<protein>
    <recommendedName>
        <fullName evidence="3">Putative Fis-like DNA-binding protein</fullName>
    </recommendedName>
</protein>
<dbReference type="PANTHER" id="PTHR47918">
    <property type="entry name" value="DNA-BINDING PROTEIN FIS"/>
    <property type="match status" value="1"/>
</dbReference>
<accession>A0A2N6CTK2</accession>
<name>A0A2N6CTK2_9GAMM</name>
<dbReference type="SUPFAM" id="SSF46689">
    <property type="entry name" value="Homeodomain-like"/>
    <property type="match status" value="1"/>
</dbReference>
<sequence>MTMDALLAQESNKPHFSVAKNKATEPLRECVRDALASYFKQLDGHSAANIYQMVLAEVEQPLLDTVMSHTEGNQTRAAEILGISRSTLRKKLALYDLD</sequence>
<dbReference type="InterPro" id="IPR009057">
    <property type="entry name" value="Homeodomain-like_sf"/>
</dbReference>
<dbReference type="NCBIfam" id="NF001659">
    <property type="entry name" value="PRK00430.1"/>
    <property type="match status" value="1"/>
</dbReference>
<dbReference type="Gene3D" id="1.10.10.60">
    <property type="entry name" value="Homeodomain-like"/>
    <property type="match status" value="1"/>
</dbReference>
<evidence type="ECO:0000313" key="6">
    <source>
        <dbReference type="Proteomes" id="UP000235015"/>
    </source>
</evidence>
<evidence type="ECO:0000256" key="3">
    <source>
        <dbReference type="ARBA" id="ARBA00029540"/>
    </source>
</evidence>
<dbReference type="PRINTS" id="PR01591">
    <property type="entry name" value="DNABINDNGFIS"/>
</dbReference>
<dbReference type="EMBL" id="PKUN01000023">
    <property type="protein sequence ID" value="PLX60489.1"/>
    <property type="molecule type" value="Genomic_DNA"/>
</dbReference>
<keyword evidence="2 5" id="KW-0238">DNA-binding</keyword>
<dbReference type="PIRSF" id="PIRSF002097">
    <property type="entry name" value="DNA-binding_Fis"/>
    <property type="match status" value="1"/>
</dbReference>
<gene>
    <name evidence="5" type="ORF">C0630_13555</name>
</gene>
<comment type="caution">
    <text evidence="5">The sequence shown here is derived from an EMBL/GenBank/DDBJ whole genome shotgun (WGS) entry which is preliminary data.</text>
</comment>
<dbReference type="AlphaFoldDB" id="A0A2N6CTK2"/>
<reference evidence="5 6" key="1">
    <citation type="submission" date="2017-11" db="EMBL/GenBank/DDBJ databases">
        <title>Genome-resolved metagenomics identifies genetic mobility, metabolic interactions, and unexpected diversity in perchlorate-reducing communities.</title>
        <authorList>
            <person name="Barnum T.P."/>
            <person name="Figueroa I.A."/>
            <person name="Carlstrom C.I."/>
            <person name="Lucas L.N."/>
            <person name="Engelbrektson A.L."/>
            <person name="Coates J.D."/>
        </authorList>
    </citation>
    <scope>NUCLEOTIDE SEQUENCE [LARGE SCALE GENOMIC DNA]</scope>
    <source>
        <strain evidence="5">BM301</strain>
    </source>
</reference>
<dbReference type="GO" id="GO:0006355">
    <property type="term" value="P:regulation of DNA-templated transcription"/>
    <property type="evidence" value="ECO:0007669"/>
    <property type="project" value="InterPro"/>
</dbReference>